<evidence type="ECO:0000313" key="2">
    <source>
        <dbReference type="EnsemblPlants" id="Pp3c6_19750V3.2"/>
    </source>
</evidence>
<reference evidence="2 3" key="2">
    <citation type="journal article" date="2018" name="Plant J.">
        <title>The Physcomitrella patens chromosome-scale assembly reveals moss genome structure and evolution.</title>
        <authorList>
            <person name="Lang D."/>
            <person name="Ullrich K.K."/>
            <person name="Murat F."/>
            <person name="Fuchs J."/>
            <person name="Jenkins J."/>
            <person name="Haas F.B."/>
            <person name="Piednoel M."/>
            <person name="Gundlach H."/>
            <person name="Van Bel M."/>
            <person name="Meyberg R."/>
            <person name="Vives C."/>
            <person name="Morata J."/>
            <person name="Symeonidi A."/>
            <person name="Hiss M."/>
            <person name="Muchero W."/>
            <person name="Kamisugi Y."/>
            <person name="Saleh O."/>
            <person name="Blanc G."/>
            <person name="Decker E.L."/>
            <person name="van Gessel N."/>
            <person name="Grimwood J."/>
            <person name="Hayes R.D."/>
            <person name="Graham S.W."/>
            <person name="Gunter L.E."/>
            <person name="McDaniel S.F."/>
            <person name="Hoernstein S.N.W."/>
            <person name="Larsson A."/>
            <person name="Li F.W."/>
            <person name="Perroud P.F."/>
            <person name="Phillips J."/>
            <person name="Ranjan P."/>
            <person name="Rokshar D.S."/>
            <person name="Rothfels C.J."/>
            <person name="Schneider L."/>
            <person name="Shu S."/>
            <person name="Stevenson D.W."/>
            <person name="Thummler F."/>
            <person name="Tillich M."/>
            <person name="Villarreal Aguilar J.C."/>
            <person name="Widiez T."/>
            <person name="Wong G.K."/>
            <person name="Wymore A."/>
            <person name="Zhang Y."/>
            <person name="Zimmer A.D."/>
            <person name="Quatrano R.S."/>
            <person name="Mayer K.F.X."/>
            <person name="Goodstein D."/>
            <person name="Casacuberta J.M."/>
            <person name="Vandepoele K."/>
            <person name="Reski R."/>
            <person name="Cuming A.C."/>
            <person name="Tuskan G.A."/>
            <person name="Maumus F."/>
            <person name="Salse J."/>
            <person name="Schmutz J."/>
            <person name="Rensing S.A."/>
        </authorList>
    </citation>
    <scope>NUCLEOTIDE SEQUENCE [LARGE SCALE GENOMIC DNA]</scope>
    <source>
        <strain evidence="2 3">cv. Gransden 2004</strain>
    </source>
</reference>
<gene>
    <name evidence="2" type="primary">LOC112283480</name>
</gene>
<dbReference type="EMBL" id="ABEU02000006">
    <property type="status" value="NOT_ANNOTATED_CDS"/>
    <property type="molecule type" value="Genomic_DNA"/>
</dbReference>
<accession>A0A7I4DYY2</accession>
<reference evidence="2" key="3">
    <citation type="submission" date="2020-12" db="UniProtKB">
        <authorList>
            <consortium name="EnsemblPlants"/>
        </authorList>
    </citation>
    <scope>IDENTIFICATION</scope>
</reference>
<dbReference type="Gene3D" id="3.80.10.10">
    <property type="entry name" value="Ribonuclease Inhibitor"/>
    <property type="match status" value="1"/>
</dbReference>
<dbReference type="PANTHER" id="PTHR16134">
    <property type="entry name" value="F-BOX/TPR REPEAT PROTEIN POF3"/>
    <property type="match status" value="1"/>
</dbReference>
<reference evidence="2 3" key="1">
    <citation type="journal article" date="2008" name="Science">
        <title>The Physcomitrella genome reveals evolutionary insights into the conquest of land by plants.</title>
        <authorList>
            <person name="Rensing S."/>
            <person name="Lang D."/>
            <person name="Zimmer A."/>
            <person name="Terry A."/>
            <person name="Salamov A."/>
            <person name="Shapiro H."/>
            <person name="Nishiyama T."/>
            <person name="Perroud P.-F."/>
            <person name="Lindquist E."/>
            <person name="Kamisugi Y."/>
            <person name="Tanahashi T."/>
            <person name="Sakakibara K."/>
            <person name="Fujita T."/>
            <person name="Oishi K."/>
            <person name="Shin-I T."/>
            <person name="Kuroki Y."/>
            <person name="Toyoda A."/>
            <person name="Suzuki Y."/>
            <person name="Hashimoto A."/>
            <person name="Yamaguchi K."/>
            <person name="Sugano A."/>
            <person name="Kohara Y."/>
            <person name="Fujiyama A."/>
            <person name="Anterola A."/>
            <person name="Aoki S."/>
            <person name="Ashton N."/>
            <person name="Barbazuk W.B."/>
            <person name="Barker E."/>
            <person name="Bennetzen J."/>
            <person name="Bezanilla M."/>
            <person name="Blankenship R."/>
            <person name="Cho S.H."/>
            <person name="Dutcher S."/>
            <person name="Estelle M."/>
            <person name="Fawcett J.A."/>
            <person name="Gundlach H."/>
            <person name="Hanada K."/>
            <person name="Heyl A."/>
            <person name="Hicks K.A."/>
            <person name="Hugh J."/>
            <person name="Lohr M."/>
            <person name="Mayer K."/>
            <person name="Melkozernov A."/>
            <person name="Murata T."/>
            <person name="Nelson D."/>
            <person name="Pils B."/>
            <person name="Prigge M."/>
            <person name="Reiss B."/>
            <person name="Renner T."/>
            <person name="Rombauts S."/>
            <person name="Rushton P."/>
            <person name="Sanderfoot A."/>
            <person name="Schween G."/>
            <person name="Shiu S.-H."/>
            <person name="Stueber K."/>
            <person name="Theodoulou F.L."/>
            <person name="Tu H."/>
            <person name="Van de Peer Y."/>
            <person name="Verrier P.J."/>
            <person name="Waters E."/>
            <person name="Wood A."/>
            <person name="Yang L."/>
            <person name="Cove D."/>
            <person name="Cuming A."/>
            <person name="Hasebe M."/>
            <person name="Lucas S."/>
            <person name="Mishler D.B."/>
            <person name="Reski R."/>
            <person name="Grigoriev I."/>
            <person name="Quatrano R.S."/>
            <person name="Boore J.L."/>
        </authorList>
    </citation>
    <scope>NUCLEOTIDE SEQUENCE [LARGE SCALE GENOMIC DNA]</scope>
    <source>
        <strain evidence="2 3">cv. Gransden 2004</strain>
    </source>
</reference>
<dbReference type="InParanoid" id="A0A7I4DYY2"/>
<dbReference type="Proteomes" id="UP000006727">
    <property type="component" value="Chromosome 6"/>
</dbReference>
<dbReference type="SUPFAM" id="SSF81383">
    <property type="entry name" value="F-box domain"/>
    <property type="match status" value="1"/>
</dbReference>
<protein>
    <recommendedName>
        <fullName evidence="4">F-box domain-containing protein</fullName>
    </recommendedName>
</protein>
<feature type="region of interest" description="Disordered" evidence="1">
    <location>
        <begin position="466"/>
        <end position="539"/>
    </location>
</feature>
<dbReference type="EnsemblPlants" id="Pp3c6_19750V3.2">
    <property type="protein sequence ID" value="Pp3c6_19750V3.2"/>
    <property type="gene ID" value="Pp3c6_19750"/>
</dbReference>
<evidence type="ECO:0008006" key="4">
    <source>
        <dbReference type="Google" id="ProtNLM"/>
    </source>
</evidence>
<evidence type="ECO:0000256" key="1">
    <source>
        <dbReference type="SAM" id="MobiDB-lite"/>
    </source>
</evidence>
<dbReference type="FunCoup" id="A0A7I4DYY2">
    <property type="interactions" value="1159"/>
</dbReference>
<name>A0A7I4DYY2_PHYPA</name>
<proteinExistence type="predicted"/>
<dbReference type="AlphaFoldDB" id="A0A7I4DYY2"/>
<sequence>MSQPLGEADLLRGKKRRSSGGGGLVAGEQGWSEEMDAMLETLVRNDDLGMLSSALERIIMQQKSEFEKAYVLEKSACFGLRLHEVAGKLTRQQAAQHNSAVWPLTHDLTVKVFSLLGTQSLCQAAVACSMFNRMAMDPACYVEVDLTMRGLVTVGNHTVSKLVHQAGQCLRSLKLGALPRLNRTPPVMIVPKLDSAGELQLFPVDLSVTPNRVFPTRCMAFGRDSLTKYCLDSLTEYHGLAGSSLTKLHLFNLEKMDTHHLCRALSACPCLTDLEVVGLRRISMRTLIECLGSHCPKLNRLYCEQGKMDWKQYPEESLKTKSCNQLIKGCPDLSYLALRGYGVSDRRVFMLLKGLLKLSTVDFCGALKLTGVFLRGIVGPGDQPSQLNTILLRDCHRLKEAEVERFLYMLISGECKNLRHLDISNEGGLAARDWFHKPLSSSTKQAILRVRQERTLLCLLADFPDQKSSSESGSMSDSFDDRGDSEPLGTYSTDSSSSSDSDSDDGEFLSPMSPEDNPLHRWFESPYPGVSDILESEPE</sequence>
<dbReference type="SUPFAM" id="SSF52047">
    <property type="entry name" value="RNI-like"/>
    <property type="match status" value="1"/>
</dbReference>
<feature type="region of interest" description="Disordered" evidence="1">
    <location>
        <begin position="1"/>
        <end position="27"/>
    </location>
</feature>
<dbReference type="PANTHER" id="PTHR16134:SF73">
    <property type="entry name" value="F-BOX DOMAIN-CONTAINING PROTEIN"/>
    <property type="match status" value="1"/>
</dbReference>
<dbReference type="InterPro" id="IPR032675">
    <property type="entry name" value="LRR_dom_sf"/>
</dbReference>
<keyword evidence="3" id="KW-1185">Reference proteome</keyword>
<dbReference type="InterPro" id="IPR036047">
    <property type="entry name" value="F-box-like_dom_sf"/>
</dbReference>
<dbReference type="Gramene" id="Pp3c6_19750V3.2">
    <property type="protein sequence ID" value="Pp3c6_19750V3.2"/>
    <property type="gene ID" value="Pp3c6_19750"/>
</dbReference>
<feature type="compositionally biased region" description="Low complexity" evidence="1">
    <location>
        <begin position="466"/>
        <end position="477"/>
    </location>
</feature>
<evidence type="ECO:0000313" key="3">
    <source>
        <dbReference type="Proteomes" id="UP000006727"/>
    </source>
</evidence>
<organism evidence="2 3">
    <name type="scientific">Physcomitrium patens</name>
    <name type="common">Spreading-leaved earth moss</name>
    <name type="synonym">Physcomitrella patens</name>
    <dbReference type="NCBI Taxonomy" id="3218"/>
    <lineage>
        <taxon>Eukaryota</taxon>
        <taxon>Viridiplantae</taxon>
        <taxon>Streptophyta</taxon>
        <taxon>Embryophyta</taxon>
        <taxon>Bryophyta</taxon>
        <taxon>Bryophytina</taxon>
        <taxon>Bryopsida</taxon>
        <taxon>Funariidae</taxon>
        <taxon>Funariales</taxon>
        <taxon>Funariaceae</taxon>
        <taxon>Physcomitrium</taxon>
    </lineage>
</organism>